<dbReference type="InterPro" id="IPR004476">
    <property type="entry name" value="RNase_II/RNase_R"/>
</dbReference>
<dbReference type="Pfam" id="PF08206">
    <property type="entry name" value="OB_RNB"/>
    <property type="match status" value="1"/>
</dbReference>
<dbReference type="InterPro" id="IPR012340">
    <property type="entry name" value="NA-bd_OB-fold"/>
</dbReference>
<keyword evidence="6 8" id="KW-0269">Exonuclease</keyword>
<dbReference type="STRING" id="573370.DMR_37770"/>
<dbReference type="InterPro" id="IPR011805">
    <property type="entry name" value="RNase_R"/>
</dbReference>
<evidence type="ECO:0000313" key="11">
    <source>
        <dbReference type="Proteomes" id="UP000009071"/>
    </source>
</evidence>
<dbReference type="NCBIfam" id="TIGR02063">
    <property type="entry name" value="RNase_R"/>
    <property type="match status" value="1"/>
</dbReference>
<dbReference type="Pfam" id="PF00575">
    <property type="entry name" value="S1"/>
    <property type="match status" value="1"/>
</dbReference>
<dbReference type="PANTHER" id="PTHR23355:SF9">
    <property type="entry name" value="DIS3-LIKE EXONUCLEASE 2"/>
    <property type="match status" value="1"/>
</dbReference>
<dbReference type="SMART" id="SM00955">
    <property type="entry name" value="RNB"/>
    <property type="match status" value="1"/>
</dbReference>
<keyword evidence="7 8" id="KW-0694">RNA-binding</keyword>
<evidence type="ECO:0000313" key="10">
    <source>
        <dbReference type="EMBL" id="BAH77269.1"/>
    </source>
</evidence>
<dbReference type="GO" id="GO:0003723">
    <property type="term" value="F:RNA binding"/>
    <property type="evidence" value="ECO:0007669"/>
    <property type="project" value="UniProtKB-UniRule"/>
</dbReference>
<feature type="domain" description="S1 motif" evidence="9">
    <location>
        <begin position="655"/>
        <end position="736"/>
    </location>
</feature>
<dbReference type="CDD" id="cd04471">
    <property type="entry name" value="S1_RNase_R"/>
    <property type="match status" value="1"/>
</dbReference>
<dbReference type="InterPro" id="IPR013223">
    <property type="entry name" value="RNase_B_OB_dom"/>
</dbReference>
<dbReference type="EMBL" id="AP010904">
    <property type="protein sequence ID" value="BAH77269.1"/>
    <property type="molecule type" value="Genomic_DNA"/>
</dbReference>
<dbReference type="InterPro" id="IPR050180">
    <property type="entry name" value="RNR_Ribonuclease"/>
</dbReference>
<evidence type="ECO:0000256" key="7">
    <source>
        <dbReference type="ARBA" id="ARBA00022884"/>
    </source>
</evidence>
<evidence type="ECO:0000256" key="3">
    <source>
        <dbReference type="ARBA" id="ARBA00022490"/>
    </source>
</evidence>
<dbReference type="Pfam" id="PF00773">
    <property type="entry name" value="RNB"/>
    <property type="match status" value="1"/>
</dbReference>
<dbReference type="NCBIfam" id="TIGR00358">
    <property type="entry name" value="3_prime_RNase"/>
    <property type="match status" value="1"/>
</dbReference>
<sequence>MCPGPWGYTAWGARNAGGTMTTKRKKKDAKKVQGGGIDAAAVARVFRESGKPLGEKDLLRQLGAPRAKMHEVLAALDELLEAGKIIRVRRGFGLVESMHLVTGTLEISRSGVGYVLPEDKRRKDIFIHPKDLGDAWHGDRVVAAVTRERKDKNHEGRIARVIERGVVTLPCRVVKRMASDLYLCRPTDPRHTMSFMVDFLPKDGGRDPMADDVMQVHIGEKLEYKLYSGRGLELLGAQGDVSVQERLVKLNHDIPGPFPPKVLREAEALPEQPGEADFAGRKDLRALPFVTIDGAKARDFDDAVYVKKRGRAFTLFVAIADVSHYVPEGSALDKEALERGNSYYFPQSVEPMLPERISNGLCSLNPHVPRLAVVAEIDFTAKGVPGRTDFYPAVIESKARLTYSQVNRALFLGDEDERKNLGKILPLLETAEVLARAIHEVRAARGNLDFDLPEPEILFNLQGEAEDIRPKAHHFGHQLVEEFMVAANEAVARFLTEREAPVLYRVHPEPDPAKLEALFKLLATTDMATKLPVKPGPGDLSAVLRDASGSDVDFLVSRLALRTMMQASYSPKNDGHFGLASTCYCHFTSPIRRYADLVVHRSLKAVAAGKGAPAKLASKLPKVAEHISRRERVAMEAEREILKRVTVLFLADKVGREFTGVIGSIADFGFWVELKEVMAEGMVRLSSLSDDYYQHNAERHELLGERTGRRFRLGQAVSVELSGVDLGRLAVDLTLIEGGEAPLAVPSVKRKGRRRRR</sequence>
<evidence type="ECO:0000256" key="5">
    <source>
        <dbReference type="ARBA" id="ARBA00022801"/>
    </source>
</evidence>
<dbReference type="HAMAP" id="MF_01895">
    <property type="entry name" value="RNase_R"/>
    <property type="match status" value="1"/>
</dbReference>
<keyword evidence="11" id="KW-1185">Reference proteome</keyword>
<keyword evidence="3 8" id="KW-0963">Cytoplasm</keyword>
<evidence type="ECO:0000256" key="2">
    <source>
        <dbReference type="ARBA" id="ARBA00004496"/>
    </source>
</evidence>
<dbReference type="PANTHER" id="PTHR23355">
    <property type="entry name" value="RIBONUCLEASE"/>
    <property type="match status" value="1"/>
</dbReference>
<protein>
    <recommendedName>
        <fullName evidence="8">Ribonuclease R</fullName>
        <shortName evidence="8">RNase R</shortName>
        <ecNumber evidence="8">3.1.13.1</ecNumber>
    </recommendedName>
</protein>
<dbReference type="GO" id="GO:0005829">
    <property type="term" value="C:cytosol"/>
    <property type="evidence" value="ECO:0007669"/>
    <property type="project" value="UniProtKB-ARBA"/>
</dbReference>
<evidence type="ECO:0000256" key="1">
    <source>
        <dbReference type="ARBA" id="ARBA00001849"/>
    </source>
</evidence>
<organism evidence="10 11">
    <name type="scientific">Solidesulfovibrio magneticus (strain ATCC 700980 / DSM 13731 / RS-1)</name>
    <name type="common">Desulfovibrio magneticus</name>
    <dbReference type="NCBI Taxonomy" id="573370"/>
    <lineage>
        <taxon>Bacteria</taxon>
        <taxon>Pseudomonadati</taxon>
        <taxon>Thermodesulfobacteriota</taxon>
        <taxon>Desulfovibrionia</taxon>
        <taxon>Desulfovibrionales</taxon>
        <taxon>Desulfovibrionaceae</taxon>
        <taxon>Solidesulfovibrio</taxon>
    </lineage>
</organism>
<dbReference type="InterPro" id="IPR011129">
    <property type="entry name" value="CSD"/>
</dbReference>
<gene>
    <name evidence="8 10" type="primary">rnr</name>
    <name evidence="10" type="ordered locus">DMR_37770</name>
</gene>
<reference evidence="10 11" key="1">
    <citation type="journal article" date="2009" name="Genome Res.">
        <title>Whole genome sequence of Desulfovibrio magneticus strain RS-1 revealed common gene clusters in magnetotactic bacteria.</title>
        <authorList>
            <person name="Nakazawa H."/>
            <person name="Arakaki A."/>
            <person name="Narita-Yamada S."/>
            <person name="Yashiro I."/>
            <person name="Jinno K."/>
            <person name="Aoki N."/>
            <person name="Tsuruyama A."/>
            <person name="Okamura Y."/>
            <person name="Tanikawa S."/>
            <person name="Fujita N."/>
            <person name="Takeyama H."/>
            <person name="Matsunaga T."/>
        </authorList>
    </citation>
    <scope>NUCLEOTIDE SEQUENCE [LARGE SCALE GENOMIC DNA]</scope>
    <source>
        <strain evidence="11">ATCC 700980 / DSM 13731 / RS-1</strain>
    </source>
</reference>
<keyword evidence="5 8" id="KW-0378">Hydrolase</keyword>
<dbReference type="AlphaFoldDB" id="C4XMW6"/>
<dbReference type="SMART" id="SM00357">
    <property type="entry name" value="CSP"/>
    <property type="match status" value="1"/>
</dbReference>
<proteinExistence type="inferred from homology"/>
<dbReference type="KEGG" id="dma:DMR_37770"/>
<evidence type="ECO:0000256" key="8">
    <source>
        <dbReference type="HAMAP-Rule" id="MF_01895"/>
    </source>
</evidence>
<dbReference type="HOGENOM" id="CLU_002333_7_0_7"/>
<dbReference type="GO" id="GO:0008859">
    <property type="term" value="F:exoribonuclease II activity"/>
    <property type="evidence" value="ECO:0007669"/>
    <property type="project" value="UniProtKB-UniRule"/>
</dbReference>
<comment type="catalytic activity">
    <reaction evidence="1 8">
        <text>Exonucleolytic cleavage in the 3'- to 5'-direction to yield nucleoside 5'-phosphates.</text>
        <dbReference type="EC" id="3.1.13.1"/>
    </reaction>
</comment>
<dbReference type="GO" id="GO:0006402">
    <property type="term" value="P:mRNA catabolic process"/>
    <property type="evidence" value="ECO:0007669"/>
    <property type="project" value="TreeGrafter"/>
</dbReference>
<evidence type="ECO:0000259" key="9">
    <source>
        <dbReference type="PROSITE" id="PS50126"/>
    </source>
</evidence>
<name>C4XMW6_SOLM1</name>
<dbReference type="PROSITE" id="PS50126">
    <property type="entry name" value="S1"/>
    <property type="match status" value="1"/>
</dbReference>
<accession>C4XMW6</accession>
<dbReference type="InterPro" id="IPR003029">
    <property type="entry name" value="S1_domain"/>
</dbReference>
<keyword evidence="4 8" id="KW-0540">Nuclease</keyword>
<evidence type="ECO:0000256" key="6">
    <source>
        <dbReference type="ARBA" id="ARBA00022839"/>
    </source>
</evidence>
<evidence type="ECO:0000256" key="4">
    <source>
        <dbReference type="ARBA" id="ARBA00022722"/>
    </source>
</evidence>
<dbReference type="Gene3D" id="2.40.50.140">
    <property type="entry name" value="Nucleic acid-binding proteins"/>
    <property type="match status" value="2"/>
</dbReference>
<dbReference type="Proteomes" id="UP000009071">
    <property type="component" value="Chromosome"/>
</dbReference>
<dbReference type="eggNOG" id="COG0557">
    <property type="taxonomic scope" value="Bacteria"/>
</dbReference>
<dbReference type="SMART" id="SM00316">
    <property type="entry name" value="S1"/>
    <property type="match status" value="1"/>
</dbReference>
<dbReference type="InterPro" id="IPR001900">
    <property type="entry name" value="RNase_II/R"/>
</dbReference>
<comment type="similarity">
    <text evidence="8">Belongs to the RNR ribonuclease family. RNase R subfamily.</text>
</comment>
<comment type="function">
    <text evidence="8">3'-5' exoribonuclease that releases 5'-nucleoside monophosphates and is involved in maturation of structured RNAs.</text>
</comment>
<dbReference type="SUPFAM" id="SSF50249">
    <property type="entry name" value="Nucleic acid-binding proteins"/>
    <property type="match status" value="3"/>
</dbReference>
<dbReference type="EC" id="3.1.13.1" evidence="8"/>
<comment type="subcellular location">
    <subcellularLocation>
        <location evidence="2 8">Cytoplasm</location>
    </subcellularLocation>
</comment>